<organism evidence="1 3">
    <name type="scientific">Lactobacillus gigeriorum DSM 23908 = CRBIP 24.85</name>
    <dbReference type="NCBI Taxonomy" id="1423751"/>
    <lineage>
        <taxon>Bacteria</taxon>
        <taxon>Bacillati</taxon>
        <taxon>Bacillota</taxon>
        <taxon>Bacilli</taxon>
        <taxon>Lactobacillales</taxon>
        <taxon>Lactobacillaceae</taxon>
        <taxon>Lactobacillus</taxon>
    </lineage>
</organism>
<evidence type="ECO:0000313" key="1">
    <source>
        <dbReference type="EMBL" id="CCI86421.1"/>
    </source>
</evidence>
<dbReference type="Proteomes" id="UP000051521">
    <property type="component" value="Unassembled WGS sequence"/>
</dbReference>
<dbReference type="EMBL" id="AYZO01000028">
    <property type="protein sequence ID" value="KRN10645.1"/>
    <property type="molecule type" value="Genomic_DNA"/>
</dbReference>
<dbReference type="OrthoDB" id="2253662at2"/>
<dbReference type="Proteomes" id="UP000009326">
    <property type="component" value="Unassembled WGS sequence"/>
</dbReference>
<dbReference type="AlphaFoldDB" id="I7LCE4"/>
<gene>
    <name evidence="1" type="ORF">BN52_07425</name>
    <name evidence="2" type="ORF">FC38_GL000939</name>
</gene>
<reference evidence="2 4" key="2">
    <citation type="journal article" date="2015" name="Genome Announc.">
        <title>Expanding the biotechnology potential of lactobacilli through comparative genomics of 213 strains and associated genera.</title>
        <authorList>
            <person name="Sun Z."/>
            <person name="Harris H.M."/>
            <person name="McCann A."/>
            <person name="Guo C."/>
            <person name="Argimon S."/>
            <person name="Zhang W."/>
            <person name="Yang X."/>
            <person name="Jeffery I.B."/>
            <person name="Cooney J.C."/>
            <person name="Kagawa T.F."/>
            <person name="Liu W."/>
            <person name="Song Y."/>
            <person name="Salvetti E."/>
            <person name="Wrobel A."/>
            <person name="Rasinkangas P."/>
            <person name="Parkhill J."/>
            <person name="Rea M.C."/>
            <person name="O'Sullivan O."/>
            <person name="Ritari J."/>
            <person name="Douillard F.P."/>
            <person name="Paul Ross R."/>
            <person name="Yang R."/>
            <person name="Briner A.E."/>
            <person name="Felis G.E."/>
            <person name="de Vos W.M."/>
            <person name="Barrangou R."/>
            <person name="Klaenhammer T.R."/>
            <person name="Caufield P.W."/>
            <person name="Cui Y."/>
            <person name="Zhang H."/>
            <person name="O'Toole P.W."/>
        </authorList>
    </citation>
    <scope>NUCLEOTIDE SEQUENCE [LARGE SCALE GENOMIC DNA]</scope>
    <source>
        <strain evidence="2 4">DSM 23908</strain>
    </source>
</reference>
<dbReference type="RefSeq" id="WP_008472355.1">
    <property type="nucleotide sequence ID" value="NZ_AYZO01000028.1"/>
</dbReference>
<dbReference type="PATRIC" id="fig|1423751.3.peg.974"/>
<evidence type="ECO:0000313" key="4">
    <source>
        <dbReference type="Proteomes" id="UP000051521"/>
    </source>
</evidence>
<evidence type="ECO:0000313" key="2">
    <source>
        <dbReference type="EMBL" id="KRN10645.1"/>
    </source>
</evidence>
<dbReference type="EMBL" id="CAKC01000019">
    <property type="protein sequence ID" value="CCI86421.1"/>
    <property type="molecule type" value="Genomic_DNA"/>
</dbReference>
<accession>I7LCE4</accession>
<dbReference type="STRING" id="1423751.FC38_GL000939"/>
<sequence>MYEYSLRYVFDVRHNTEEKNKALLKFVKDAKIDDVCFIINGEELNHSHLTAVETEPWLEEIKTLQKRLAQLGVTTSLNPWTTIMHSDRGFKVNPELGFKTFVDINGDKAKDMACPADPKWRQYITERYAQYASIHPKRLWLEDDFRHYNHSPLKLMCFCPFHMKLYQEKLGHTESREAFVKALLTPGKPLPERRIYLEQARHEMIETEQLIEQAVHQVSPETDLGQMTSFPDWHAIEGRDWAGLLDAQRGNKTKHPRVVRPHLPAYNEGSPIMYGRDFEKYSAITAAYVGNQAELYPELENSMWTRQVKSNNFIAFQIITTALLGAKGILLNIFDMMGNGINENWGYSKMLSDIKPFVNKLSAERLDLETLSGVKVLVDQDSAFNTQTITGKMVEELLPQDKQWASLLGAFGIASAILPVNQQDISNLKNEIIAISGQILRGMDKDLIRTMFNQNKVLLDGDSVQVLIDLGLGKELLHIVGFHWHQCKTGYQSFEQADGHQVDNVLDPRITMLQHTGSYLSLAYEEDADVQVWSSAYNSIDEKLGNMMTIIDNNVIVLPISTDLKYGWEAQYSSYKEGLLKQMLDEVGQVDYLVGMPNVKLRIDHERRIMWLANFTLDQYDEIKWHFAVKPGDEVEILKYIRGNSQTEKVEVDISGKVATIKKPLAPLELLKIKF</sequence>
<evidence type="ECO:0000313" key="3">
    <source>
        <dbReference type="Proteomes" id="UP000009326"/>
    </source>
</evidence>
<protein>
    <recommendedName>
        <fullName evidence="5">Glycoside hydrolase family 42 N-terminal domain-containing protein</fullName>
    </recommendedName>
</protein>
<keyword evidence="4" id="KW-1185">Reference proteome</keyword>
<name>I7LCE4_9LACO</name>
<proteinExistence type="predicted"/>
<comment type="caution">
    <text evidence="1">The sequence shown here is derived from an EMBL/GenBank/DDBJ whole genome shotgun (WGS) entry which is preliminary data.</text>
</comment>
<evidence type="ECO:0008006" key="5">
    <source>
        <dbReference type="Google" id="ProtNLM"/>
    </source>
</evidence>
<reference evidence="1 3" key="1">
    <citation type="submission" date="2012-06" db="EMBL/GenBank/DDBJ databases">
        <title>Draft genome sequence of Lactobacillus gigeriorum CRBIP 24.85T, isolated from chicken crop.</title>
        <authorList>
            <person name="Cousin S."/>
            <person name="Ma L."/>
            <person name="Creno S."/>
            <person name="Clermont D."/>
            <person name="Loux V."/>
            <person name="Bizet C."/>
            <person name="Bouchier C."/>
        </authorList>
    </citation>
    <scope>NUCLEOTIDE SEQUENCE [LARGE SCALE GENOMIC DNA]</scope>
    <source>
        <strain evidence="3">CRBIP 24.85T</strain>
        <strain evidence="1">Type strain: CRBIP 24.85</strain>
    </source>
</reference>